<dbReference type="RefSeq" id="WP_222427235.1">
    <property type="nucleotide sequence ID" value="NZ_LR214001.1"/>
</dbReference>
<feature type="compositionally biased region" description="Basic and acidic residues" evidence="1">
    <location>
        <begin position="70"/>
        <end position="80"/>
    </location>
</feature>
<evidence type="ECO:0000256" key="1">
    <source>
        <dbReference type="SAM" id="MobiDB-lite"/>
    </source>
</evidence>
<feature type="region of interest" description="Disordered" evidence="1">
    <location>
        <begin position="1"/>
        <end position="80"/>
    </location>
</feature>
<organism evidence="2 3">
    <name type="scientific">Hyella patelloides LEGE 07179</name>
    <dbReference type="NCBI Taxonomy" id="945734"/>
    <lineage>
        <taxon>Bacteria</taxon>
        <taxon>Bacillati</taxon>
        <taxon>Cyanobacteriota</taxon>
        <taxon>Cyanophyceae</taxon>
        <taxon>Pleurocapsales</taxon>
        <taxon>Hyellaceae</taxon>
        <taxon>Hyella</taxon>
    </lineage>
</organism>
<dbReference type="AlphaFoldDB" id="A0A563VSG2"/>
<accession>A0A563VSG2</accession>
<reference evidence="2 3" key="1">
    <citation type="submission" date="2019-01" db="EMBL/GenBank/DDBJ databases">
        <authorList>
            <person name="Brito A."/>
        </authorList>
    </citation>
    <scope>NUCLEOTIDE SEQUENCE [LARGE SCALE GENOMIC DNA]</scope>
    <source>
        <strain evidence="2">1</strain>
    </source>
</reference>
<keyword evidence="3" id="KW-1185">Reference proteome</keyword>
<protein>
    <submittedName>
        <fullName evidence="2">Uncharacterized protein</fullName>
    </submittedName>
</protein>
<dbReference type="Proteomes" id="UP000320055">
    <property type="component" value="Unassembled WGS sequence"/>
</dbReference>
<sequence length="80" mass="9362">MYSDRQKRIREHLAKSSGGKVYFPRLPQNYNSENKDALLSNSQKSRKEHLERSLGNYNLNSGNKQTQKSRIMDHVRLTRG</sequence>
<proteinExistence type="predicted"/>
<gene>
    <name evidence="2" type="ORF">H1P_2580003</name>
</gene>
<feature type="compositionally biased region" description="Basic and acidic residues" evidence="1">
    <location>
        <begin position="1"/>
        <end position="14"/>
    </location>
</feature>
<name>A0A563VSG2_9CYAN</name>
<feature type="compositionally biased region" description="Polar residues" evidence="1">
    <location>
        <begin position="55"/>
        <end position="69"/>
    </location>
</feature>
<evidence type="ECO:0000313" key="2">
    <source>
        <dbReference type="EMBL" id="VEP14322.1"/>
    </source>
</evidence>
<evidence type="ECO:0000313" key="3">
    <source>
        <dbReference type="Proteomes" id="UP000320055"/>
    </source>
</evidence>
<dbReference type="EMBL" id="CAACVJ010000177">
    <property type="protein sequence ID" value="VEP14322.1"/>
    <property type="molecule type" value="Genomic_DNA"/>
</dbReference>